<sequence length="117" mass="13208">MDDPKKSYLKAAFNSRFCFHQTFFTKADVLLLTHSFSLCRLATAEKPKGISGRRWKAISHRCTTTPSVRRWLCAGKQRPKQSAKGGDKGALLGERDARDCLYLFLQESGRSRPAEVT</sequence>
<dbReference type="AlphaFoldDB" id="A0AAV4MA19"/>
<dbReference type="EMBL" id="BPLR01002013">
    <property type="protein sequence ID" value="GIX68987.1"/>
    <property type="molecule type" value="Genomic_DNA"/>
</dbReference>
<protein>
    <submittedName>
        <fullName evidence="1">Uncharacterized protein</fullName>
    </submittedName>
</protein>
<organism evidence="1 2">
    <name type="scientific">Caerostris extrusa</name>
    <name type="common">Bark spider</name>
    <name type="synonym">Caerostris bankana</name>
    <dbReference type="NCBI Taxonomy" id="172846"/>
    <lineage>
        <taxon>Eukaryota</taxon>
        <taxon>Metazoa</taxon>
        <taxon>Ecdysozoa</taxon>
        <taxon>Arthropoda</taxon>
        <taxon>Chelicerata</taxon>
        <taxon>Arachnida</taxon>
        <taxon>Araneae</taxon>
        <taxon>Araneomorphae</taxon>
        <taxon>Entelegynae</taxon>
        <taxon>Araneoidea</taxon>
        <taxon>Araneidae</taxon>
        <taxon>Caerostris</taxon>
    </lineage>
</organism>
<dbReference type="Proteomes" id="UP001054945">
    <property type="component" value="Unassembled WGS sequence"/>
</dbReference>
<name>A0AAV4MA19_CAEEX</name>
<evidence type="ECO:0000313" key="2">
    <source>
        <dbReference type="Proteomes" id="UP001054945"/>
    </source>
</evidence>
<accession>A0AAV4MA19</accession>
<keyword evidence="2" id="KW-1185">Reference proteome</keyword>
<gene>
    <name evidence="1" type="ORF">CEXT_508831</name>
</gene>
<reference evidence="1 2" key="1">
    <citation type="submission" date="2021-06" db="EMBL/GenBank/DDBJ databases">
        <title>Caerostris extrusa draft genome.</title>
        <authorList>
            <person name="Kono N."/>
            <person name="Arakawa K."/>
        </authorList>
    </citation>
    <scope>NUCLEOTIDE SEQUENCE [LARGE SCALE GENOMIC DNA]</scope>
</reference>
<evidence type="ECO:0000313" key="1">
    <source>
        <dbReference type="EMBL" id="GIX68987.1"/>
    </source>
</evidence>
<proteinExistence type="predicted"/>
<comment type="caution">
    <text evidence="1">The sequence shown here is derived from an EMBL/GenBank/DDBJ whole genome shotgun (WGS) entry which is preliminary data.</text>
</comment>